<dbReference type="PANTHER" id="PTHR10063:SF0">
    <property type="entry name" value="TUBERIN"/>
    <property type="match status" value="1"/>
</dbReference>
<dbReference type="GO" id="GO:0033596">
    <property type="term" value="C:TSC1-TSC2 complex"/>
    <property type="evidence" value="ECO:0007669"/>
    <property type="project" value="TreeGrafter"/>
</dbReference>
<gene>
    <name evidence="1" type="ORF">CTOB1V02_LOCUS16575</name>
</gene>
<dbReference type="Pfam" id="PF11864">
    <property type="entry name" value="DUF3384"/>
    <property type="match status" value="1"/>
</dbReference>
<proteinExistence type="predicted"/>
<organism evidence="1">
    <name type="scientific">Cyprideis torosa</name>
    <dbReference type="NCBI Taxonomy" id="163714"/>
    <lineage>
        <taxon>Eukaryota</taxon>
        <taxon>Metazoa</taxon>
        <taxon>Ecdysozoa</taxon>
        <taxon>Arthropoda</taxon>
        <taxon>Crustacea</taxon>
        <taxon>Oligostraca</taxon>
        <taxon>Ostracoda</taxon>
        <taxon>Podocopa</taxon>
        <taxon>Podocopida</taxon>
        <taxon>Cytherocopina</taxon>
        <taxon>Cytheroidea</taxon>
        <taxon>Cytherideidae</taxon>
        <taxon>Cyprideis</taxon>
    </lineage>
</organism>
<accession>A0A7R8WXM0</accession>
<sequence>MSEGCGQEESRRSAMLDVLNALVCYTRPPLSSLKPLCVCLCRIINEQHHCSNAWQAMRHLLGTDLGHQTIQILCSFLVPEGSESEFGGKGIGVVMAAESPPPTLLAVDT</sequence>
<dbReference type="EMBL" id="OB708021">
    <property type="protein sequence ID" value="CAD7238760.1"/>
    <property type="molecule type" value="Genomic_DNA"/>
</dbReference>
<dbReference type="OrthoDB" id="5797019at2759"/>
<feature type="non-terminal residue" evidence="1">
    <location>
        <position position="1"/>
    </location>
</feature>
<dbReference type="InterPro" id="IPR024584">
    <property type="entry name" value="Tuberin_N"/>
</dbReference>
<name>A0A7R8WXM0_9CRUS</name>
<dbReference type="PANTHER" id="PTHR10063">
    <property type="entry name" value="TUBERIN"/>
    <property type="match status" value="1"/>
</dbReference>
<reference evidence="1" key="1">
    <citation type="submission" date="2020-11" db="EMBL/GenBank/DDBJ databases">
        <authorList>
            <person name="Tran Van P."/>
        </authorList>
    </citation>
    <scope>NUCLEOTIDE SEQUENCE</scope>
</reference>
<dbReference type="AlphaFoldDB" id="A0A7R8WXM0"/>
<protein>
    <submittedName>
        <fullName evidence="1">Uncharacterized protein</fullName>
    </submittedName>
</protein>
<dbReference type="InterPro" id="IPR027107">
    <property type="entry name" value="Tuberin/Ral-act_asu"/>
</dbReference>
<dbReference type="GO" id="GO:0005096">
    <property type="term" value="F:GTPase activator activity"/>
    <property type="evidence" value="ECO:0007669"/>
    <property type="project" value="InterPro"/>
</dbReference>
<dbReference type="GO" id="GO:0032007">
    <property type="term" value="P:negative regulation of TOR signaling"/>
    <property type="evidence" value="ECO:0007669"/>
    <property type="project" value="TreeGrafter"/>
</dbReference>
<evidence type="ECO:0000313" key="1">
    <source>
        <dbReference type="EMBL" id="CAD7238760.1"/>
    </source>
</evidence>
<dbReference type="GO" id="GO:0005634">
    <property type="term" value="C:nucleus"/>
    <property type="evidence" value="ECO:0007669"/>
    <property type="project" value="InterPro"/>
</dbReference>